<dbReference type="EMBL" id="MN628614">
    <property type="protein sequence ID" value="QGY64392.1"/>
    <property type="molecule type" value="Genomic_DNA"/>
</dbReference>
<accession>A0A7D0TLV0</accession>
<name>A0A7D0TLV0_9ADEN</name>
<protein>
    <submittedName>
        <fullName evidence="2">Putative F-215 22.8 kDa protein</fullName>
    </submittedName>
</protein>
<feature type="compositionally biased region" description="Low complexity" evidence="1">
    <location>
        <begin position="16"/>
        <end position="29"/>
    </location>
</feature>
<dbReference type="Proteomes" id="UP000509332">
    <property type="component" value="Segment"/>
</dbReference>
<evidence type="ECO:0000313" key="2">
    <source>
        <dbReference type="EMBL" id="QGY64392.1"/>
    </source>
</evidence>
<feature type="compositionally biased region" description="Low complexity" evidence="1">
    <location>
        <begin position="49"/>
        <end position="58"/>
    </location>
</feature>
<feature type="region of interest" description="Disordered" evidence="1">
    <location>
        <begin position="1"/>
        <end position="144"/>
    </location>
</feature>
<evidence type="ECO:0000313" key="3">
    <source>
        <dbReference type="Proteomes" id="UP000509332"/>
    </source>
</evidence>
<organism evidence="2 3">
    <name type="scientific">Human mastadenovirus C</name>
    <dbReference type="NCBI Taxonomy" id="129951"/>
    <lineage>
        <taxon>Viruses</taxon>
        <taxon>Varidnaviria</taxon>
        <taxon>Bamfordvirae</taxon>
        <taxon>Preplasmiviricota</taxon>
        <taxon>Polisuviricotina</taxon>
        <taxon>Pharingeaviricetes</taxon>
        <taxon>Rowavirales</taxon>
        <taxon>Adenoviridae</taxon>
        <taxon>Mastadenovirus</taxon>
        <taxon>Mastadenovirus caesari</taxon>
    </lineage>
</organism>
<feature type="compositionally biased region" description="Low complexity" evidence="1">
    <location>
        <begin position="104"/>
        <end position="127"/>
    </location>
</feature>
<feature type="region of interest" description="Disordered" evidence="1">
    <location>
        <begin position="156"/>
        <end position="215"/>
    </location>
</feature>
<sequence>MPKGAWSTAASGTREASTPSRSSWPASPTTSPPPWSEPDAEISRRKRSSSSWPRSPIKTTQETCRRFCARPPSTTPKLILSNSLSGSSSPGPSSSRRGARFRRSTAASSRSPATSARSTSSCPRAAPTCPCPLSRRVPSPPYLRGPARVTAFRCIIQGHPRGPPPAARYRSRAAGMRPLASHRRRHQPAPGNQVSPGPSPRPDPAMRGKPAGAPA</sequence>
<proteinExistence type="predicted"/>
<reference evidence="2 3" key="1">
    <citation type="journal article" date="2020" name="Viruses">
        <title>Genomic Analyses of Potential Novel Recombinant Human Adenovirus C in Brazil.</title>
        <authorList>
            <person name="Tahmasebi R."/>
            <person name="Costa A.C.D."/>
            <person name="Tardy K."/>
            <person name="Tinker R.J."/>
            <person name="Milagres F.A.P."/>
            <person name="Brustulin R."/>
            <person name="Teles M.D.A.R."/>
            <person name="Chagas R.T.D."/>
            <person name="Soares C.V.D.A."/>
            <person name="Watanabe A.S.A."/>
            <person name="Alencar C.S."/>
            <person name="Villanova F."/>
            <person name="Deng X."/>
            <person name="Delwart E."/>
            <person name="Luchs A."/>
            <person name="Leal E."/>
            <person name="Sabino E.C."/>
        </authorList>
    </citation>
    <scope>NUCLEOTIDE SEQUENCE [LARGE SCALE GENOMIC DNA]</scope>
    <source>
        <strain evidence="2">245-Araguaina</strain>
    </source>
</reference>
<feature type="compositionally biased region" description="Low complexity" evidence="1">
    <location>
        <begin position="85"/>
        <end position="96"/>
    </location>
</feature>
<evidence type="ECO:0000256" key="1">
    <source>
        <dbReference type="SAM" id="MobiDB-lite"/>
    </source>
</evidence>